<dbReference type="GO" id="GO:0048188">
    <property type="term" value="C:Set1C/COMPASS complex"/>
    <property type="evidence" value="ECO:0007669"/>
    <property type="project" value="InterPro"/>
</dbReference>
<feature type="region of interest" description="Disordered" evidence="11">
    <location>
        <begin position="229"/>
        <end position="316"/>
    </location>
</feature>
<dbReference type="InterPro" id="IPR013088">
    <property type="entry name" value="Znf_NHR/GATA"/>
</dbReference>
<sequence length="901" mass="99151">MDAAVADTPMSPVSPAGSGILDGCDVFCEEAWAPLELSETEKECDNRTDSRRNGAGGNATHVDRPPKSARRTIRREKRETDGDVRKAKGADRGILCKSESNRAPKTCVRCACTDTSLWRRGPAGTVFHTLCNSCYLKSKRNEAYLNHPIAISDTNSNPLSETHAHSIMDADLKSIIKAAIESEIRVCLSKRSGPERDSLPRTGSTEHFSECDSTPATLLHSSSSVTSTLLSDSVPTIPSTPPVNPASIEDAPHSPSNSPAKPVKKKRRRKAPVFNKKKGGKAAAAAARRAAELAAEAEAAEPQDGSNHEDEHDDDESATFLDNVEHQEEDPNKVYCYCRQPYDPDLFYIQCDGCDEWYHGVCANIKDDEAERIFLWFCRICERDSGRRPVFKKFCAAWLAGEECRLWTKEIKAQMKAAASLLQVSQPRLTTGSIESILPPDMESLAGKIPFPSEHDALVSVAPTQETIQQAENDKQRNQVEATNELAAPSVQPQIPAVPENTDSTKTSNLLELPAMPSHMFKTPKSCLKYLPDPIAPRLNQNTSGTDKKSNPVPTSISGGTSSRYCSDECGLSVSRHAFQRILLSASTPKPTHNHPPASPTADSALPHNSRVSLQLHPRIHLSLHERAVSSRSEIYSLEAYDALDRERLLKYARQRETLVQRLRACESVQGFLEGCSWRAAVVNWFVKNRVRRVAENGCGGGEGDCVARDGLEIIGEDVDKENEMDHLNGGVRCKSTCLNSVDSKVKAAKKKKRRIRNGGGNQAACDGTEGGGDGQKTCSVTMASESPLCGFDSRILECFQLMDNQRGSEKHWGEEDEDGIDMDALENAASIDDVKGAIVETICIIPVDACKSHHDWEDLKMSEVQLEIETLVQRFKEICEDESRLVDSMRKRRSLMRMTL</sequence>
<evidence type="ECO:0000313" key="14">
    <source>
        <dbReference type="EMBL" id="TPX77843.1"/>
    </source>
</evidence>
<dbReference type="InterPro" id="IPR013083">
    <property type="entry name" value="Znf_RING/FYVE/PHD"/>
</dbReference>
<keyword evidence="2" id="KW-0479">Metal-binding</keyword>
<evidence type="ECO:0000256" key="6">
    <source>
        <dbReference type="ARBA" id="ARBA00023125"/>
    </source>
</evidence>
<dbReference type="PANTHER" id="PTHR46174:SF1">
    <property type="entry name" value="CXXC-TYPE ZINC FINGER PROTEIN 1"/>
    <property type="match status" value="1"/>
</dbReference>
<dbReference type="GO" id="GO:0043565">
    <property type="term" value="F:sequence-specific DNA binding"/>
    <property type="evidence" value="ECO:0007669"/>
    <property type="project" value="InterPro"/>
</dbReference>
<name>A0A507FNK9_9FUNG</name>
<reference evidence="14 15" key="1">
    <citation type="journal article" date="2019" name="Sci. Rep.">
        <title>Comparative genomics of chytrid fungi reveal insights into the obligate biotrophic and pathogenic lifestyle of Synchytrium endobioticum.</title>
        <authorList>
            <person name="van de Vossenberg B.T.L.H."/>
            <person name="Warris S."/>
            <person name="Nguyen H.D.T."/>
            <person name="van Gent-Pelzer M.P.E."/>
            <person name="Joly D.L."/>
            <person name="van de Geest H.C."/>
            <person name="Bonants P.J.M."/>
            <person name="Smith D.S."/>
            <person name="Levesque C.A."/>
            <person name="van der Lee T.A.J."/>
        </authorList>
    </citation>
    <scope>NUCLEOTIDE SEQUENCE [LARGE SCALE GENOMIC DNA]</scope>
    <source>
        <strain evidence="14 15">CBS 675.73</strain>
    </source>
</reference>
<feature type="compositionally biased region" description="Basic and acidic residues" evidence="11">
    <location>
        <begin position="39"/>
        <end position="52"/>
    </location>
</feature>
<dbReference type="SMART" id="SM00401">
    <property type="entry name" value="ZnF_GATA"/>
    <property type="match status" value="1"/>
</dbReference>
<dbReference type="PROSITE" id="PS01359">
    <property type="entry name" value="ZF_PHD_1"/>
    <property type="match status" value="1"/>
</dbReference>
<feature type="region of interest" description="Disordered" evidence="11">
    <location>
        <begin position="753"/>
        <end position="773"/>
    </location>
</feature>
<proteinExistence type="predicted"/>
<dbReference type="PANTHER" id="PTHR46174">
    <property type="entry name" value="CXXC-TYPE ZINC FINGER PROTEIN 1"/>
    <property type="match status" value="1"/>
</dbReference>
<dbReference type="InterPro" id="IPR000679">
    <property type="entry name" value="Znf_GATA"/>
</dbReference>
<feature type="region of interest" description="Disordered" evidence="11">
    <location>
        <begin position="538"/>
        <end position="564"/>
    </location>
</feature>
<dbReference type="EMBL" id="QEAP01000013">
    <property type="protein sequence ID" value="TPX77843.1"/>
    <property type="molecule type" value="Genomic_DNA"/>
</dbReference>
<dbReference type="Proteomes" id="UP000320333">
    <property type="component" value="Unassembled WGS sequence"/>
</dbReference>
<dbReference type="SUPFAM" id="SSF57903">
    <property type="entry name" value="FYVE/PHD zinc finger"/>
    <property type="match status" value="1"/>
</dbReference>
<dbReference type="Gene3D" id="3.30.40.10">
    <property type="entry name" value="Zinc/RING finger domain, C3HC4 (zinc finger)"/>
    <property type="match status" value="1"/>
</dbReference>
<evidence type="ECO:0000313" key="15">
    <source>
        <dbReference type="Proteomes" id="UP000320333"/>
    </source>
</evidence>
<evidence type="ECO:0000256" key="8">
    <source>
        <dbReference type="ARBA" id="ARBA00023242"/>
    </source>
</evidence>
<dbReference type="SMART" id="SM00249">
    <property type="entry name" value="PHD"/>
    <property type="match status" value="1"/>
</dbReference>
<feature type="region of interest" description="Disordered" evidence="11">
    <location>
        <begin position="192"/>
        <end position="216"/>
    </location>
</feature>
<evidence type="ECO:0000256" key="9">
    <source>
        <dbReference type="ARBA" id="ARBA00023828"/>
    </source>
</evidence>
<gene>
    <name evidence="14" type="ORF">CcCBS67573_g00893</name>
</gene>
<feature type="compositionally biased region" description="Polar residues" evidence="11">
    <location>
        <begin position="552"/>
        <end position="564"/>
    </location>
</feature>
<comment type="subcellular location">
    <subcellularLocation>
        <location evidence="1">Nucleus</location>
    </subcellularLocation>
</comment>
<dbReference type="Gene3D" id="3.30.50.10">
    <property type="entry name" value="Erythroid Transcription Factor GATA-1, subunit A"/>
    <property type="match status" value="1"/>
</dbReference>
<evidence type="ECO:0000256" key="3">
    <source>
        <dbReference type="ARBA" id="ARBA00022771"/>
    </source>
</evidence>
<dbReference type="CDD" id="cd00202">
    <property type="entry name" value="ZnF_GATA"/>
    <property type="match status" value="1"/>
</dbReference>
<feature type="domain" description="GATA-type" evidence="13">
    <location>
        <begin position="101"/>
        <end position="141"/>
    </location>
</feature>
<keyword evidence="4" id="KW-0862">Zinc</keyword>
<feature type="compositionally biased region" description="Basic and acidic residues" evidence="11">
    <location>
        <begin position="76"/>
        <end position="86"/>
    </location>
</feature>
<feature type="domain" description="PHD-type" evidence="12">
    <location>
        <begin position="333"/>
        <end position="384"/>
    </location>
</feature>
<keyword evidence="15" id="KW-1185">Reference proteome</keyword>
<accession>A0A507FNK9</accession>
<keyword evidence="8" id="KW-0539">Nucleus</keyword>
<keyword evidence="6" id="KW-0238">DNA-binding</keyword>
<feature type="compositionally biased region" description="Basic residues" evidence="11">
    <location>
        <begin position="262"/>
        <end position="280"/>
    </location>
</feature>
<evidence type="ECO:0000259" key="13">
    <source>
        <dbReference type="PROSITE" id="PS50114"/>
    </source>
</evidence>
<keyword evidence="7" id="KW-0804">Transcription</keyword>
<dbReference type="GO" id="GO:0045893">
    <property type="term" value="P:positive regulation of DNA-templated transcription"/>
    <property type="evidence" value="ECO:0007669"/>
    <property type="project" value="TreeGrafter"/>
</dbReference>
<comment type="caution">
    <text evidence="14">The sequence shown here is derived from an EMBL/GenBank/DDBJ whole genome shotgun (WGS) entry which is preliminary data.</text>
</comment>
<dbReference type="PROSITE" id="PS50114">
    <property type="entry name" value="GATA_ZN_FINGER_2"/>
    <property type="match status" value="1"/>
</dbReference>
<evidence type="ECO:0000256" key="1">
    <source>
        <dbReference type="ARBA" id="ARBA00004123"/>
    </source>
</evidence>
<feature type="compositionally biased region" description="Polar residues" evidence="11">
    <location>
        <begin position="201"/>
        <end position="216"/>
    </location>
</feature>
<dbReference type="InterPro" id="IPR011011">
    <property type="entry name" value="Znf_FYVE_PHD"/>
</dbReference>
<dbReference type="InterPro" id="IPR022056">
    <property type="entry name" value="CpG-bd_C"/>
</dbReference>
<evidence type="ECO:0000256" key="10">
    <source>
        <dbReference type="PROSITE-ProRule" id="PRU00094"/>
    </source>
</evidence>
<evidence type="ECO:0000256" key="7">
    <source>
        <dbReference type="ARBA" id="ARBA00023163"/>
    </source>
</evidence>
<protein>
    <recommendedName>
        <fullName evidence="9">CXXC-type zinc finger protein 1</fullName>
    </recommendedName>
</protein>
<keyword evidence="3 10" id="KW-0863">Zinc-finger</keyword>
<dbReference type="SUPFAM" id="SSF57716">
    <property type="entry name" value="Glucocorticoid receptor-like (DNA-binding domain)"/>
    <property type="match status" value="1"/>
</dbReference>
<dbReference type="InterPro" id="IPR001965">
    <property type="entry name" value="Znf_PHD"/>
</dbReference>
<evidence type="ECO:0000259" key="12">
    <source>
        <dbReference type="PROSITE" id="PS50016"/>
    </source>
</evidence>
<feature type="compositionally biased region" description="Low complexity" evidence="11">
    <location>
        <begin position="282"/>
        <end position="297"/>
    </location>
</feature>
<feature type="region of interest" description="Disordered" evidence="11">
    <location>
        <begin position="39"/>
        <end position="86"/>
    </location>
</feature>
<dbReference type="AlphaFoldDB" id="A0A507FNK9"/>
<evidence type="ECO:0000256" key="2">
    <source>
        <dbReference type="ARBA" id="ARBA00022723"/>
    </source>
</evidence>
<dbReference type="Pfam" id="PF00628">
    <property type="entry name" value="PHD"/>
    <property type="match status" value="1"/>
</dbReference>
<keyword evidence="5" id="KW-0805">Transcription regulation</keyword>
<dbReference type="STRING" id="246404.A0A507FNK9"/>
<dbReference type="Pfam" id="PF12269">
    <property type="entry name" value="CpG_bind_C"/>
    <property type="match status" value="1"/>
</dbReference>
<dbReference type="InterPro" id="IPR019787">
    <property type="entry name" value="Znf_PHD-finger"/>
</dbReference>
<evidence type="ECO:0000256" key="4">
    <source>
        <dbReference type="ARBA" id="ARBA00022833"/>
    </source>
</evidence>
<dbReference type="OrthoDB" id="436852at2759"/>
<dbReference type="GO" id="GO:0008270">
    <property type="term" value="F:zinc ion binding"/>
    <property type="evidence" value="ECO:0007669"/>
    <property type="project" value="UniProtKB-KW"/>
</dbReference>
<dbReference type="PROSITE" id="PS50016">
    <property type="entry name" value="ZF_PHD_2"/>
    <property type="match status" value="1"/>
</dbReference>
<dbReference type="InterPro" id="IPR019786">
    <property type="entry name" value="Zinc_finger_PHD-type_CS"/>
</dbReference>
<dbReference type="InterPro" id="IPR037869">
    <property type="entry name" value="Spp1/CFP1"/>
</dbReference>
<evidence type="ECO:0000256" key="5">
    <source>
        <dbReference type="ARBA" id="ARBA00023015"/>
    </source>
</evidence>
<organism evidence="14 15">
    <name type="scientific">Chytriomyces confervae</name>
    <dbReference type="NCBI Taxonomy" id="246404"/>
    <lineage>
        <taxon>Eukaryota</taxon>
        <taxon>Fungi</taxon>
        <taxon>Fungi incertae sedis</taxon>
        <taxon>Chytridiomycota</taxon>
        <taxon>Chytridiomycota incertae sedis</taxon>
        <taxon>Chytridiomycetes</taxon>
        <taxon>Chytridiales</taxon>
        <taxon>Chytriomycetaceae</taxon>
        <taxon>Chytriomyces</taxon>
    </lineage>
</organism>
<evidence type="ECO:0000256" key="11">
    <source>
        <dbReference type="SAM" id="MobiDB-lite"/>
    </source>
</evidence>
<dbReference type="Pfam" id="PF00320">
    <property type="entry name" value="GATA"/>
    <property type="match status" value="1"/>
</dbReference>